<dbReference type="SUPFAM" id="SSF56112">
    <property type="entry name" value="Protein kinase-like (PK-like)"/>
    <property type="match status" value="1"/>
</dbReference>
<feature type="binding site" evidence="5">
    <location>
        <position position="539"/>
    </location>
    <ligand>
        <name>ATP</name>
        <dbReference type="ChEBI" id="CHEBI:30616"/>
    </ligand>
</feature>
<sequence>MASPDHQRVREIFLQAVELPPEEQDAFLQEQCGDDSALLATVQRLFVHHRPNDLLLEVEEPTALPSAANIDTGPVPTDAPPQAASPLGTLQFGDTKAIESGLSAVGMMERHSQVFRRTHKDRIWVTVVSVAVLLGLVSVGYWVHVSIHKAIGASLRHSMQAMQDGQVYAIETWLAAEIRLVESWAQSPDVESAVAELQAIADSADDLNQSLASSEAGTRLASVMSNAIRSAPDDSYQFAVWNRENTLIADSSPEHAEFLGNGTTEYGAGLLSRVFRGETVLWLPTKEGYMTEGFTLKGPVAKPGIALIAPVRSEEERPIAAILISSPALQERFEQLLQQARFGESTEAYALTEDGYLLTETRRTDYLKQIGRLEDSEHAFGDQALRVTDPGTNLLEDFQGEVSVQGKEHWPLTRAAQSLSSRLDGIDVSGYRDYRGVEVVGVWTWIPAYRFGVIMEIDYREAYSPLVPLRTAFVVILAALAVAALTAIITFFALMRRRRREPDGSIVGPYTLRSLLGEGGFAHVYLASHALLKRPTAVKILKPEQMNDKNLVRFEREVQLASSLTHPNTIGIYDYGSTAEGRFYYAMEFIKGLSLKELIDLDGPQSPARTVWIVNQICRSLREAHGKGLIHRDIKPQNIMLCRRGGEYDTVKVLDFGLARNLGTTGGNRVTETQLLIGTPLYIAPERIVDPACMDPRSDIYSLGILAYFLLTGREPFDAADSIDALAQTINRTARRPSEQSPGPIPEVLDRLIRDCHSRAITDRPESMDVVLSRLHDVHLVEPWDAEQAASWWSRHRAEVTTTMEKMANVKDEQTTATLVPPDIRDITTKPT</sequence>
<dbReference type="RefSeq" id="WP_077026504.1">
    <property type="nucleotide sequence ID" value="NZ_CP017641.1"/>
</dbReference>
<evidence type="ECO:0000256" key="3">
    <source>
        <dbReference type="ARBA" id="ARBA00022777"/>
    </source>
</evidence>
<dbReference type="PANTHER" id="PTHR43289:SF6">
    <property type="entry name" value="SERINE_THREONINE-PROTEIN KINASE NEKL-3"/>
    <property type="match status" value="1"/>
</dbReference>
<keyword evidence="9" id="KW-1185">Reference proteome</keyword>
<keyword evidence="6" id="KW-0472">Membrane</keyword>
<keyword evidence="6" id="KW-1133">Transmembrane helix</keyword>
<dbReference type="EMBL" id="CP017641">
    <property type="protein sequence ID" value="APZ95323.1"/>
    <property type="molecule type" value="Genomic_DNA"/>
</dbReference>
<dbReference type="PROSITE" id="PS50011">
    <property type="entry name" value="PROTEIN_KINASE_DOM"/>
    <property type="match status" value="1"/>
</dbReference>
<dbReference type="InterPro" id="IPR008271">
    <property type="entry name" value="Ser/Thr_kinase_AS"/>
</dbReference>
<evidence type="ECO:0000259" key="7">
    <source>
        <dbReference type="PROSITE" id="PS50011"/>
    </source>
</evidence>
<keyword evidence="3 8" id="KW-0418">Kinase</keyword>
<dbReference type="AlphaFoldDB" id="A0A1P8WMM8"/>
<protein>
    <submittedName>
        <fullName evidence="8">Serine/threonine-protein kinase PrkC</fullName>
        <ecNumber evidence="8">2.7.11.1</ecNumber>
    </submittedName>
</protein>
<evidence type="ECO:0000313" key="8">
    <source>
        <dbReference type="EMBL" id="APZ95323.1"/>
    </source>
</evidence>
<name>A0A1P8WMM8_9PLAN</name>
<dbReference type="PROSITE" id="PS00107">
    <property type="entry name" value="PROTEIN_KINASE_ATP"/>
    <property type="match status" value="1"/>
</dbReference>
<dbReference type="GO" id="GO:0004674">
    <property type="term" value="F:protein serine/threonine kinase activity"/>
    <property type="evidence" value="ECO:0007669"/>
    <property type="project" value="UniProtKB-EC"/>
</dbReference>
<feature type="transmembrane region" description="Helical" evidence="6">
    <location>
        <begin position="472"/>
        <end position="494"/>
    </location>
</feature>
<dbReference type="Proteomes" id="UP000187735">
    <property type="component" value="Chromosome"/>
</dbReference>
<reference evidence="8 9" key="1">
    <citation type="journal article" date="2016" name="Front. Microbiol.">
        <title>Fuerstia marisgermanicae gen. nov., sp. nov., an Unusual Member of the Phylum Planctomycetes from the German Wadden Sea.</title>
        <authorList>
            <person name="Kohn T."/>
            <person name="Heuer A."/>
            <person name="Jogler M."/>
            <person name="Vollmers J."/>
            <person name="Boedeker C."/>
            <person name="Bunk B."/>
            <person name="Rast P."/>
            <person name="Borchert D."/>
            <person name="Glockner I."/>
            <person name="Freese H.M."/>
            <person name="Klenk H.P."/>
            <person name="Overmann J."/>
            <person name="Kaster A.K."/>
            <person name="Rohde M."/>
            <person name="Wiegand S."/>
            <person name="Jogler C."/>
        </authorList>
    </citation>
    <scope>NUCLEOTIDE SEQUENCE [LARGE SCALE GENOMIC DNA]</scope>
    <source>
        <strain evidence="8 9">NH11</strain>
    </source>
</reference>
<dbReference type="EC" id="2.7.11.1" evidence="8"/>
<dbReference type="PROSITE" id="PS00108">
    <property type="entry name" value="PROTEIN_KINASE_ST"/>
    <property type="match status" value="1"/>
</dbReference>
<dbReference type="Pfam" id="PF00069">
    <property type="entry name" value="Pkinase"/>
    <property type="match status" value="1"/>
</dbReference>
<evidence type="ECO:0000313" key="9">
    <source>
        <dbReference type="Proteomes" id="UP000187735"/>
    </source>
</evidence>
<dbReference type="InterPro" id="IPR011009">
    <property type="entry name" value="Kinase-like_dom_sf"/>
</dbReference>
<feature type="domain" description="Protein kinase" evidence="7">
    <location>
        <begin position="510"/>
        <end position="779"/>
    </location>
</feature>
<evidence type="ECO:0000256" key="4">
    <source>
        <dbReference type="ARBA" id="ARBA00022840"/>
    </source>
</evidence>
<keyword evidence="2 5" id="KW-0547">Nucleotide-binding</keyword>
<keyword evidence="4 5" id="KW-0067">ATP-binding</keyword>
<dbReference type="InterPro" id="IPR017441">
    <property type="entry name" value="Protein_kinase_ATP_BS"/>
</dbReference>
<dbReference type="PANTHER" id="PTHR43289">
    <property type="entry name" value="MITOGEN-ACTIVATED PROTEIN KINASE KINASE KINASE 20-RELATED"/>
    <property type="match status" value="1"/>
</dbReference>
<dbReference type="CDD" id="cd14014">
    <property type="entry name" value="STKc_PknB_like"/>
    <property type="match status" value="1"/>
</dbReference>
<keyword evidence="6" id="KW-0812">Transmembrane</keyword>
<organism evidence="8 9">
    <name type="scientific">Fuerstiella marisgermanici</name>
    <dbReference type="NCBI Taxonomy" id="1891926"/>
    <lineage>
        <taxon>Bacteria</taxon>
        <taxon>Pseudomonadati</taxon>
        <taxon>Planctomycetota</taxon>
        <taxon>Planctomycetia</taxon>
        <taxon>Planctomycetales</taxon>
        <taxon>Planctomycetaceae</taxon>
        <taxon>Fuerstiella</taxon>
    </lineage>
</organism>
<dbReference type="Gene3D" id="3.30.200.20">
    <property type="entry name" value="Phosphorylase Kinase, domain 1"/>
    <property type="match status" value="1"/>
</dbReference>
<keyword evidence="1 8" id="KW-0808">Transferase</keyword>
<evidence type="ECO:0000256" key="6">
    <source>
        <dbReference type="SAM" id="Phobius"/>
    </source>
</evidence>
<evidence type="ECO:0000256" key="1">
    <source>
        <dbReference type="ARBA" id="ARBA00022679"/>
    </source>
</evidence>
<evidence type="ECO:0000256" key="2">
    <source>
        <dbReference type="ARBA" id="ARBA00022741"/>
    </source>
</evidence>
<dbReference type="OrthoDB" id="6111975at2"/>
<dbReference type="GO" id="GO:0005524">
    <property type="term" value="F:ATP binding"/>
    <property type="evidence" value="ECO:0007669"/>
    <property type="project" value="UniProtKB-UniRule"/>
</dbReference>
<proteinExistence type="predicted"/>
<accession>A0A1P8WMM8</accession>
<dbReference type="InterPro" id="IPR000719">
    <property type="entry name" value="Prot_kinase_dom"/>
</dbReference>
<evidence type="ECO:0000256" key="5">
    <source>
        <dbReference type="PROSITE-ProRule" id="PRU10141"/>
    </source>
</evidence>
<gene>
    <name evidence="8" type="primary">prkC_24</name>
    <name evidence="8" type="ORF">Fuma_04979</name>
</gene>
<feature type="transmembrane region" description="Helical" evidence="6">
    <location>
        <begin position="123"/>
        <end position="143"/>
    </location>
</feature>
<dbReference type="Gene3D" id="1.10.510.10">
    <property type="entry name" value="Transferase(Phosphotransferase) domain 1"/>
    <property type="match status" value="1"/>
</dbReference>
<dbReference type="KEGG" id="fmr:Fuma_04979"/>
<dbReference type="STRING" id="1891926.Fuma_04979"/>
<dbReference type="SMART" id="SM00220">
    <property type="entry name" value="S_TKc"/>
    <property type="match status" value="1"/>
</dbReference>